<accession>A0A7I4YGF8</accession>
<evidence type="ECO:0000313" key="2">
    <source>
        <dbReference type="WBParaSite" id="HCON_00097627-00001"/>
    </source>
</evidence>
<dbReference type="WBParaSite" id="HCON_00097627-00001">
    <property type="protein sequence ID" value="HCON_00097627-00001"/>
    <property type="gene ID" value="HCON_00097627"/>
</dbReference>
<keyword evidence="1" id="KW-1185">Reference proteome</keyword>
<evidence type="ECO:0000313" key="1">
    <source>
        <dbReference type="Proteomes" id="UP000025227"/>
    </source>
</evidence>
<dbReference type="Proteomes" id="UP000025227">
    <property type="component" value="Unplaced"/>
</dbReference>
<sequence>RNFDKILCYTSSIGTVFPSYVYACGRRDCTIDGNPECMHLHDSQMGQIPLNKTDAPCKCFHLNIESTSTYYLYMKCFVHIGRFLRTFRPIFRQSLNVCEGNRNYLRTPPLSFY</sequence>
<organism evidence="1 2">
    <name type="scientific">Haemonchus contortus</name>
    <name type="common">Barber pole worm</name>
    <dbReference type="NCBI Taxonomy" id="6289"/>
    <lineage>
        <taxon>Eukaryota</taxon>
        <taxon>Metazoa</taxon>
        <taxon>Ecdysozoa</taxon>
        <taxon>Nematoda</taxon>
        <taxon>Chromadorea</taxon>
        <taxon>Rhabditida</taxon>
        <taxon>Rhabditina</taxon>
        <taxon>Rhabditomorpha</taxon>
        <taxon>Strongyloidea</taxon>
        <taxon>Trichostrongylidae</taxon>
        <taxon>Haemonchus</taxon>
    </lineage>
</organism>
<protein>
    <submittedName>
        <fullName evidence="2">Sortilin_C domain-containing protein</fullName>
    </submittedName>
</protein>
<dbReference type="AlphaFoldDB" id="A0A7I4YGF8"/>
<name>A0A7I4YGF8_HAECO</name>
<proteinExistence type="predicted"/>
<reference evidence="2" key="1">
    <citation type="submission" date="2020-12" db="UniProtKB">
        <authorList>
            <consortium name="WormBaseParasite"/>
        </authorList>
    </citation>
    <scope>IDENTIFICATION</scope>
    <source>
        <strain evidence="2">MHco3</strain>
    </source>
</reference>